<keyword evidence="2" id="KW-1185">Reference proteome</keyword>
<evidence type="ECO:0000313" key="2">
    <source>
        <dbReference type="Proteomes" id="UP000191144"/>
    </source>
</evidence>
<dbReference type="PANTHER" id="PTHR43481:SF9">
    <property type="entry name" value="2-DEOXYGLUCOSE-6-PHOSPHATE PHOSPHATASE 1-RELATED"/>
    <property type="match status" value="1"/>
</dbReference>
<dbReference type="OrthoDB" id="40579at2759"/>
<reference evidence="2" key="1">
    <citation type="submission" date="2016-03" db="EMBL/GenBank/DDBJ databases">
        <authorList>
            <person name="Devillers Hugo."/>
        </authorList>
    </citation>
    <scope>NUCLEOTIDE SEQUENCE [LARGE SCALE GENOMIC DNA]</scope>
</reference>
<dbReference type="EMBL" id="LT598480">
    <property type="protein sequence ID" value="SCV03338.1"/>
    <property type="molecule type" value="Genomic_DNA"/>
</dbReference>
<name>A0A1G4KFI7_9SACH</name>
<dbReference type="SFLD" id="SFLDG01129">
    <property type="entry name" value="C1.5:_HAD__Beta-PGM__Phosphata"/>
    <property type="match status" value="1"/>
</dbReference>
<sequence>MNSKGKVLIDVDFCLFDLDGTIIKTTEAVEKAWTKLSLKHGVDPDELFKHSHGTRTQEVIQRFFPQLHGDLNGAVEQMELSIARDYCESVSLIAGAAELLQSLDLSNGKQLEERNWAIVTSGAYLARAWFDNILKDIGPPRVFVTGFDVVKGKPDPQGYAMASKQLGEIWSKDPAMVRNVVFEDAPVGIMAGKRIGAITVGITSSYDKEKLFEAGADYVVPDLTGIRVVNNTAAGVKLEITNRLFR</sequence>
<dbReference type="Pfam" id="PF00702">
    <property type="entry name" value="Hydrolase"/>
    <property type="match status" value="1"/>
</dbReference>
<organism evidence="1 2">
    <name type="scientific">Lachancea meyersii CBS 8951</name>
    <dbReference type="NCBI Taxonomy" id="1266667"/>
    <lineage>
        <taxon>Eukaryota</taxon>
        <taxon>Fungi</taxon>
        <taxon>Dikarya</taxon>
        <taxon>Ascomycota</taxon>
        <taxon>Saccharomycotina</taxon>
        <taxon>Saccharomycetes</taxon>
        <taxon>Saccharomycetales</taxon>
        <taxon>Saccharomycetaceae</taxon>
        <taxon>Lachancea</taxon>
    </lineage>
</organism>
<dbReference type="AlphaFoldDB" id="A0A1G4KFI7"/>
<gene>
    <name evidence="1" type="ORF">LAME_0H09626G</name>
</gene>
<dbReference type="InterPro" id="IPR036412">
    <property type="entry name" value="HAD-like_sf"/>
</dbReference>
<protein>
    <submittedName>
        <fullName evidence="1">LAME_0H09626g1_1</fullName>
    </submittedName>
</protein>
<dbReference type="InterPro" id="IPR051806">
    <property type="entry name" value="HAD-like_SPP"/>
</dbReference>
<evidence type="ECO:0000313" key="1">
    <source>
        <dbReference type="EMBL" id="SCV03338.1"/>
    </source>
</evidence>
<dbReference type="PANTHER" id="PTHR43481">
    <property type="entry name" value="FRUCTOSE-1-PHOSPHATE PHOSPHATASE"/>
    <property type="match status" value="1"/>
</dbReference>
<accession>A0A1G4KFI7</accession>
<dbReference type="InterPro" id="IPR023214">
    <property type="entry name" value="HAD_sf"/>
</dbReference>
<dbReference type="InterPro" id="IPR023198">
    <property type="entry name" value="PGP-like_dom2"/>
</dbReference>
<dbReference type="GO" id="GO:0003850">
    <property type="term" value="F:2-deoxyglucose-6-phosphatase activity"/>
    <property type="evidence" value="ECO:0007669"/>
    <property type="project" value="TreeGrafter"/>
</dbReference>
<dbReference type="Proteomes" id="UP000191144">
    <property type="component" value="Chromosome H"/>
</dbReference>
<proteinExistence type="predicted"/>
<dbReference type="Gene3D" id="1.10.150.240">
    <property type="entry name" value="Putative phosphatase, domain 2"/>
    <property type="match status" value="1"/>
</dbReference>
<dbReference type="CDD" id="cd07527">
    <property type="entry name" value="HAD_ScGPP-like"/>
    <property type="match status" value="1"/>
</dbReference>
<dbReference type="Gene3D" id="3.40.50.1000">
    <property type="entry name" value="HAD superfamily/HAD-like"/>
    <property type="match status" value="1"/>
</dbReference>
<dbReference type="SFLD" id="SFLDS00003">
    <property type="entry name" value="Haloacid_Dehalogenase"/>
    <property type="match status" value="1"/>
</dbReference>
<dbReference type="SUPFAM" id="SSF56784">
    <property type="entry name" value="HAD-like"/>
    <property type="match status" value="1"/>
</dbReference>